<protein>
    <submittedName>
        <fullName evidence="1">Uncharacterized protein</fullName>
    </submittedName>
</protein>
<organism evidence="1 2">
    <name type="scientific">Mucor circinelloides f. circinelloides (strain 1006PhL)</name>
    <name type="common">Mucormycosis agent</name>
    <name type="synonym">Calyptromyces circinelloides</name>
    <dbReference type="NCBI Taxonomy" id="1220926"/>
    <lineage>
        <taxon>Eukaryota</taxon>
        <taxon>Fungi</taxon>
        <taxon>Fungi incertae sedis</taxon>
        <taxon>Mucoromycota</taxon>
        <taxon>Mucoromycotina</taxon>
        <taxon>Mucoromycetes</taxon>
        <taxon>Mucorales</taxon>
        <taxon>Mucorineae</taxon>
        <taxon>Mucoraceae</taxon>
        <taxon>Mucor</taxon>
    </lineage>
</organism>
<sequence length="58" mass="6645">MYLIHRLMDGRVLLQSVMVKKQHATMVVLPEQPKLFVSKHAINTTSAIRQAVRLVAFE</sequence>
<reference evidence="2" key="1">
    <citation type="submission" date="2013-05" db="EMBL/GenBank/DDBJ databases">
        <title>The Genome sequence of Mucor circinelloides f. circinelloides 1006PhL.</title>
        <authorList>
            <consortium name="The Broad Institute Genomics Platform"/>
            <person name="Cuomo C."/>
            <person name="Earl A."/>
            <person name="Findley K."/>
            <person name="Lee S.C."/>
            <person name="Walker B."/>
            <person name="Young S."/>
            <person name="Zeng Q."/>
            <person name="Gargeya S."/>
            <person name="Fitzgerald M."/>
            <person name="Haas B."/>
            <person name="Abouelleil A."/>
            <person name="Allen A.W."/>
            <person name="Alvarado L."/>
            <person name="Arachchi H.M."/>
            <person name="Berlin A.M."/>
            <person name="Chapman S.B."/>
            <person name="Gainer-Dewar J."/>
            <person name="Goldberg J."/>
            <person name="Griggs A."/>
            <person name="Gujja S."/>
            <person name="Hansen M."/>
            <person name="Howarth C."/>
            <person name="Imamovic A."/>
            <person name="Ireland A."/>
            <person name="Larimer J."/>
            <person name="McCowan C."/>
            <person name="Murphy C."/>
            <person name="Pearson M."/>
            <person name="Poon T.W."/>
            <person name="Priest M."/>
            <person name="Roberts A."/>
            <person name="Saif S."/>
            <person name="Shea T."/>
            <person name="Sisk P."/>
            <person name="Sykes S."/>
            <person name="Wortman J."/>
            <person name="Nusbaum C."/>
            <person name="Birren B."/>
        </authorList>
    </citation>
    <scope>NUCLEOTIDE SEQUENCE [LARGE SCALE GENOMIC DNA]</scope>
    <source>
        <strain evidence="2">1006PhL</strain>
    </source>
</reference>
<keyword evidence="2" id="KW-1185">Reference proteome</keyword>
<dbReference type="Proteomes" id="UP000014254">
    <property type="component" value="Unassembled WGS sequence"/>
</dbReference>
<dbReference type="InParanoid" id="S2K7K0"/>
<dbReference type="VEuPathDB" id="FungiDB:HMPREF1544_01886"/>
<gene>
    <name evidence="1" type="ORF">HMPREF1544_01886</name>
</gene>
<accession>S2K7K0</accession>
<proteinExistence type="predicted"/>
<dbReference type="AlphaFoldDB" id="S2K7K0"/>
<evidence type="ECO:0000313" key="1">
    <source>
        <dbReference type="EMBL" id="EPB91368.1"/>
    </source>
</evidence>
<dbReference type="EMBL" id="KE123910">
    <property type="protein sequence ID" value="EPB91368.1"/>
    <property type="molecule type" value="Genomic_DNA"/>
</dbReference>
<evidence type="ECO:0000313" key="2">
    <source>
        <dbReference type="Proteomes" id="UP000014254"/>
    </source>
</evidence>
<name>S2K7K0_MUCC1</name>